<dbReference type="RefSeq" id="WP_108958734.1">
    <property type="nucleotide sequence ID" value="NZ_BFAZ01000005.1"/>
</dbReference>
<keyword evidence="2" id="KW-1185">Reference proteome</keyword>
<dbReference type="Proteomes" id="UP000245206">
    <property type="component" value="Unassembled WGS sequence"/>
</dbReference>
<gene>
    <name evidence="1" type="ORF">LPTSP2_08160</name>
</gene>
<evidence type="ECO:0000313" key="1">
    <source>
        <dbReference type="EMBL" id="GBF41539.1"/>
    </source>
</evidence>
<name>A0A2P2DA72_9LEPT</name>
<accession>A0A2P2DA72</accession>
<reference evidence="2" key="1">
    <citation type="journal article" date="2019" name="Microbiol. Immunol.">
        <title>Molecular and phenotypic characterization of Leptospira johnsonii sp. nov., Leptospira ellinghausenii sp. nov. and Leptospira ryugenii sp. nov. isolated from soil and water in Japan.</title>
        <authorList>
            <person name="Masuzawa T."/>
            <person name="Saito M."/>
            <person name="Nakao R."/>
            <person name="Nikaido Y."/>
            <person name="Matsumoto M."/>
            <person name="Ogawa M."/>
            <person name="Yokoyama M."/>
            <person name="Hidaka Y."/>
            <person name="Tomita J."/>
            <person name="Sakakibara K."/>
            <person name="Suzuki K."/>
            <person name="Yasuda S."/>
            <person name="Sato H."/>
            <person name="Yamaguchi M."/>
            <person name="Yoshida S.I."/>
            <person name="Koizumi N."/>
            <person name="Kawamura Y."/>
        </authorList>
    </citation>
    <scope>NUCLEOTIDE SEQUENCE [LARGE SCALE GENOMIC DNA]</scope>
    <source>
        <strain evidence="2">E18</strain>
    </source>
</reference>
<comment type="caution">
    <text evidence="1">The sequence shown here is derived from an EMBL/GenBank/DDBJ whole genome shotgun (WGS) entry which is preliminary data.</text>
</comment>
<sequence length="252" mass="29515">MHNDQNIKNLVKTFFHTREFKVEEIPESSEKTPDLIIRKNEEKTILEIKTKIDDKEYIENVKSAIENSRVFIESNQINRKNKYTNIIYNGVEQIKELDQSDSFNVLWLECAGREPEYQAALFKCSLLGIRTAVKIPSNESRECYFCDHSAFFKYREFLDGTILHWNNKALLYLNPFSNKYNAFNKSEFRRSFSHGTIDPIDLESKSIIYLADCDINRNNQSEVGMYLAKKYESERMALLDLTHISASTFISD</sequence>
<dbReference type="EMBL" id="BFAZ01000005">
    <property type="protein sequence ID" value="GBF41539.1"/>
    <property type="molecule type" value="Genomic_DNA"/>
</dbReference>
<dbReference type="AlphaFoldDB" id="A0A2P2DA72"/>
<proteinExistence type="predicted"/>
<protein>
    <submittedName>
        <fullName evidence="1">Uncharacterized protein</fullName>
    </submittedName>
</protein>
<organism evidence="1 2">
    <name type="scientific">Leptospira ellinghausenii</name>
    <dbReference type="NCBI Taxonomy" id="1917822"/>
    <lineage>
        <taxon>Bacteria</taxon>
        <taxon>Pseudomonadati</taxon>
        <taxon>Spirochaetota</taxon>
        <taxon>Spirochaetia</taxon>
        <taxon>Leptospirales</taxon>
        <taxon>Leptospiraceae</taxon>
        <taxon>Leptospira</taxon>
    </lineage>
</organism>
<evidence type="ECO:0000313" key="2">
    <source>
        <dbReference type="Proteomes" id="UP000245206"/>
    </source>
</evidence>